<feature type="non-terminal residue" evidence="6">
    <location>
        <position position="1"/>
    </location>
</feature>
<feature type="transmembrane region" description="Helical" evidence="5">
    <location>
        <begin position="70"/>
        <end position="96"/>
    </location>
</feature>
<organism evidence="6">
    <name type="scientific">marine metagenome</name>
    <dbReference type="NCBI Taxonomy" id="408172"/>
    <lineage>
        <taxon>unclassified sequences</taxon>
        <taxon>metagenomes</taxon>
        <taxon>ecological metagenomes</taxon>
    </lineage>
</organism>
<dbReference type="GO" id="GO:0016020">
    <property type="term" value="C:membrane"/>
    <property type="evidence" value="ECO:0007669"/>
    <property type="project" value="UniProtKB-SubCell"/>
</dbReference>
<dbReference type="GO" id="GO:0046873">
    <property type="term" value="F:metal ion transmembrane transporter activity"/>
    <property type="evidence" value="ECO:0007669"/>
    <property type="project" value="InterPro"/>
</dbReference>
<evidence type="ECO:0000256" key="4">
    <source>
        <dbReference type="ARBA" id="ARBA00023136"/>
    </source>
</evidence>
<reference evidence="6" key="1">
    <citation type="submission" date="2018-05" db="EMBL/GenBank/DDBJ databases">
        <authorList>
            <person name="Lanie J.A."/>
            <person name="Ng W.-L."/>
            <person name="Kazmierczak K.M."/>
            <person name="Andrzejewski T.M."/>
            <person name="Davidsen T.M."/>
            <person name="Wayne K.J."/>
            <person name="Tettelin H."/>
            <person name="Glass J.I."/>
            <person name="Rusch D."/>
            <person name="Podicherti R."/>
            <person name="Tsui H.-C.T."/>
            <person name="Winkler M.E."/>
        </authorList>
    </citation>
    <scope>NUCLEOTIDE SEQUENCE</scope>
</reference>
<dbReference type="NCBIfam" id="NF037982">
    <property type="entry name" value="Nramp_1"/>
    <property type="match status" value="1"/>
</dbReference>
<dbReference type="EMBL" id="UINC01155894">
    <property type="protein sequence ID" value="SVD52012.1"/>
    <property type="molecule type" value="Genomic_DNA"/>
</dbReference>
<dbReference type="InterPro" id="IPR001046">
    <property type="entry name" value="NRAMP_fam"/>
</dbReference>
<evidence type="ECO:0000313" key="6">
    <source>
        <dbReference type="EMBL" id="SVD52012.1"/>
    </source>
</evidence>
<evidence type="ECO:0008006" key="7">
    <source>
        <dbReference type="Google" id="ProtNLM"/>
    </source>
</evidence>
<protein>
    <recommendedName>
        <fullName evidence="7">Iron transporter</fullName>
    </recommendedName>
</protein>
<sequence>VAATGVGAGDLATGAFAGAKLGVAVLWAVVFGALFKFALTEGLTRWQLATEETLLEGAMSRLGGVAQYGFLIYLVVWSFLVAAALMSACGVAAQAIFPVADDPSTGKIIYGICLSIVGLVLVRLGGYRLFEKVMGVCIGLMFVTVVVSAVLLMPSWSDFARGLFWPTIPLLDG</sequence>
<feature type="transmembrane region" description="Helical" evidence="5">
    <location>
        <begin position="108"/>
        <end position="126"/>
    </location>
</feature>
<evidence type="ECO:0000256" key="3">
    <source>
        <dbReference type="ARBA" id="ARBA00022989"/>
    </source>
</evidence>
<accession>A0A382VZP4</accession>
<feature type="non-terminal residue" evidence="6">
    <location>
        <position position="173"/>
    </location>
</feature>
<keyword evidence="4 5" id="KW-0472">Membrane</keyword>
<feature type="transmembrane region" description="Helical" evidence="5">
    <location>
        <begin position="133"/>
        <end position="156"/>
    </location>
</feature>
<name>A0A382VZP4_9ZZZZ</name>
<dbReference type="AlphaFoldDB" id="A0A382VZP4"/>
<keyword evidence="2 5" id="KW-0812">Transmembrane</keyword>
<feature type="transmembrane region" description="Helical" evidence="5">
    <location>
        <begin position="21"/>
        <end position="39"/>
    </location>
</feature>
<evidence type="ECO:0000256" key="5">
    <source>
        <dbReference type="SAM" id="Phobius"/>
    </source>
</evidence>
<evidence type="ECO:0000256" key="2">
    <source>
        <dbReference type="ARBA" id="ARBA00022692"/>
    </source>
</evidence>
<evidence type="ECO:0000256" key="1">
    <source>
        <dbReference type="ARBA" id="ARBA00004141"/>
    </source>
</evidence>
<keyword evidence="3 5" id="KW-1133">Transmembrane helix</keyword>
<gene>
    <name evidence="6" type="ORF">METZ01_LOCUS404866</name>
</gene>
<proteinExistence type="predicted"/>
<comment type="subcellular location">
    <subcellularLocation>
        <location evidence="1">Membrane</location>
        <topology evidence="1">Multi-pass membrane protein</topology>
    </subcellularLocation>
</comment>
<dbReference type="Pfam" id="PF01566">
    <property type="entry name" value="Nramp"/>
    <property type="match status" value="1"/>
</dbReference>